<organism evidence="2 3">
    <name type="scientific">Faecalibacterium prausnitzii</name>
    <dbReference type="NCBI Taxonomy" id="853"/>
    <lineage>
        <taxon>Bacteria</taxon>
        <taxon>Bacillati</taxon>
        <taxon>Bacillota</taxon>
        <taxon>Clostridia</taxon>
        <taxon>Eubacteriales</taxon>
        <taxon>Oscillospiraceae</taxon>
        <taxon>Faecalibacterium</taxon>
    </lineage>
</organism>
<reference evidence="2 3" key="1">
    <citation type="journal article" date="2017" name="Front. Microbiol.">
        <title>New Insights into the Diversity of the Genus Faecalibacterium.</title>
        <authorList>
            <person name="Benevides L."/>
            <person name="Burman S."/>
            <person name="Martin R."/>
            <person name="Robert V."/>
            <person name="Thomas M."/>
            <person name="Miquel S."/>
            <person name="Chain F."/>
            <person name="Sokol H."/>
            <person name="Bermudez-Humaran L.G."/>
            <person name="Morrison M."/>
            <person name="Langella P."/>
            <person name="Azevedo V.A."/>
            <person name="Chatel J.M."/>
            <person name="Soares S."/>
        </authorList>
    </citation>
    <scope>NUCLEOTIDE SEQUENCE [LARGE SCALE GENOMIC DNA]</scope>
    <source>
        <strain evidence="2 3">AHMP21</strain>
    </source>
</reference>
<comment type="caution">
    <text evidence="2">The sequence shown here is derived from an EMBL/GenBank/DDBJ whole genome shotgun (WGS) entry which is preliminary data.</text>
</comment>
<proteinExistence type="predicted"/>
<dbReference type="Proteomes" id="UP000220904">
    <property type="component" value="Unassembled WGS sequence"/>
</dbReference>
<sequence length="82" mass="8549">MNGSSSGQTKKGPAPAFLAKGRPLHGVRSTICNEKNEAGLRPGARLRAGIVKIIADAANAVKMEGSLAIFTKTEAIEQLFAN</sequence>
<feature type="region of interest" description="Disordered" evidence="1">
    <location>
        <begin position="1"/>
        <end position="20"/>
    </location>
</feature>
<evidence type="ECO:0000313" key="2">
    <source>
        <dbReference type="EMBL" id="PDX87534.1"/>
    </source>
</evidence>
<name>A0A2A7B805_9FIRM</name>
<dbReference type="EMBL" id="NOUV01000006">
    <property type="protein sequence ID" value="PDX87534.1"/>
    <property type="molecule type" value="Genomic_DNA"/>
</dbReference>
<dbReference type="AlphaFoldDB" id="A0A2A7B805"/>
<protein>
    <submittedName>
        <fullName evidence="2">Uncharacterized protein</fullName>
    </submittedName>
</protein>
<accession>A0A2A7B805</accession>
<gene>
    <name evidence="2" type="ORF">CHR60_03390</name>
</gene>
<evidence type="ECO:0000313" key="3">
    <source>
        <dbReference type="Proteomes" id="UP000220904"/>
    </source>
</evidence>
<evidence type="ECO:0000256" key="1">
    <source>
        <dbReference type="SAM" id="MobiDB-lite"/>
    </source>
</evidence>